<dbReference type="GO" id="GO:0005886">
    <property type="term" value="C:plasma membrane"/>
    <property type="evidence" value="ECO:0007669"/>
    <property type="project" value="TreeGrafter"/>
</dbReference>
<dbReference type="EMBL" id="UOFL01000217">
    <property type="protein sequence ID" value="VAW81431.1"/>
    <property type="molecule type" value="Genomic_DNA"/>
</dbReference>
<dbReference type="GO" id="GO:0006633">
    <property type="term" value="P:fatty acid biosynthetic process"/>
    <property type="evidence" value="ECO:0007669"/>
    <property type="project" value="TreeGrafter"/>
</dbReference>
<dbReference type="Gene3D" id="3.40.50.12780">
    <property type="entry name" value="N-terminal domain of ligase-like"/>
    <property type="match status" value="1"/>
</dbReference>
<organism evidence="3">
    <name type="scientific">hydrothermal vent metagenome</name>
    <dbReference type="NCBI Taxonomy" id="652676"/>
    <lineage>
        <taxon>unclassified sequences</taxon>
        <taxon>metagenomes</taxon>
        <taxon>ecological metagenomes</taxon>
    </lineage>
</organism>
<feature type="domain" description="AMP-binding enzyme C-terminal" evidence="2">
    <location>
        <begin position="431"/>
        <end position="544"/>
    </location>
</feature>
<dbReference type="InterPro" id="IPR045851">
    <property type="entry name" value="AMP-bd_C_sf"/>
</dbReference>
<dbReference type="PANTHER" id="PTHR22754:SF32">
    <property type="entry name" value="DISCO-INTERACTING PROTEIN 2"/>
    <property type="match status" value="1"/>
</dbReference>
<evidence type="ECO:0000313" key="3">
    <source>
        <dbReference type="EMBL" id="VAW81431.1"/>
    </source>
</evidence>
<accession>A0A3B0YPR6</accession>
<protein>
    <submittedName>
        <fullName evidence="3">Polyketide synthase modules and related proteins</fullName>
    </submittedName>
</protein>
<reference evidence="3" key="1">
    <citation type="submission" date="2018-06" db="EMBL/GenBank/DDBJ databases">
        <authorList>
            <person name="Zhirakovskaya E."/>
        </authorList>
    </citation>
    <scope>NUCLEOTIDE SEQUENCE</scope>
</reference>
<dbReference type="Pfam" id="PF00501">
    <property type="entry name" value="AMP-binding"/>
    <property type="match status" value="1"/>
</dbReference>
<dbReference type="Gene3D" id="3.30.300.30">
    <property type="match status" value="1"/>
</dbReference>
<dbReference type="AlphaFoldDB" id="A0A3B0YPR6"/>
<dbReference type="PROSITE" id="PS00455">
    <property type="entry name" value="AMP_BINDING"/>
    <property type="match status" value="1"/>
</dbReference>
<proteinExistence type="predicted"/>
<dbReference type="Pfam" id="PF23024">
    <property type="entry name" value="AMP-dom_DIP2-like"/>
    <property type="match status" value="1"/>
</dbReference>
<dbReference type="InterPro" id="IPR025110">
    <property type="entry name" value="AMP-bd_C"/>
</dbReference>
<dbReference type="PANTHER" id="PTHR22754">
    <property type="entry name" value="DISCO-INTERACTING PROTEIN 2 DIP2 -RELATED"/>
    <property type="match status" value="1"/>
</dbReference>
<sequence length="550" mass="60939">MIDKPYIDELSDFALVWQKLEQCDTRGIHIHDDDTGKLSYQSYATLVQQAGELAAYLASQGFKAGDKVLLSAKTTPEFPVLWLALIWMGVTPVPLPPREMLVGKNTFKERLKGILKHFPYYICLENEVNDVRYAAKEQEANLTIITFSELLNRSNNNSVPTRAAIPNDTLAFIQFTSGSTSHPKGIMITYSNLYANIFAMWSRLSIDPSQEKILSWLPLYHDMGLVGKFLGALLTQTTLILTSSQYFARRPLHFMNLINQHQTQLCSMPNFGLEWILKRLATSKKPACSLASMKWIGVGAEPVNVKTLQSFEKAFAPFGLRPGVLSPCYGLAEATLAVSASPALAGYKVHTLDSYALPTLGFPLCNIQVKIDSDGDQSESGVIKIKGPSVARSAMINGQVKLLVDEDGYYNTGDIGAIANNQLQVLGRIDEMFILNGVNHFPYDIEATIRTIDGILRNRVACFQISDMSCRNSESGVIILFESKPLTDSEYTNLTIQIERRVLACSGFRPSAIVAVPPKSIPATPSGKLKRLSARRLYKEGYYSQETQLA</sequence>
<feature type="domain" description="AMP-dependent synthetase/ligase" evidence="1">
    <location>
        <begin position="40"/>
        <end position="392"/>
    </location>
</feature>
<evidence type="ECO:0000259" key="2">
    <source>
        <dbReference type="Pfam" id="PF23024"/>
    </source>
</evidence>
<dbReference type="GO" id="GO:0070566">
    <property type="term" value="F:adenylyltransferase activity"/>
    <property type="evidence" value="ECO:0007669"/>
    <property type="project" value="TreeGrafter"/>
</dbReference>
<dbReference type="SUPFAM" id="SSF56801">
    <property type="entry name" value="Acetyl-CoA synthetase-like"/>
    <property type="match status" value="1"/>
</dbReference>
<name>A0A3B0YPR6_9ZZZZ</name>
<dbReference type="InterPro" id="IPR020845">
    <property type="entry name" value="AMP-binding_CS"/>
</dbReference>
<dbReference type="InterPro" id="IPR042099">
    <property type="entry name" value="ANL_N_sf"/>
</dbReference>
<evidence type="ECO:0000259" key="1">
    <source>
        <dbReference type="Pfam" id="PF00501"/>
    </source>
</evidence>
<gene>
    <name evidence="3" type="ORF">MNBD_GAMMA12-2821</name>
</gene>
<dbReference type="InterPro" id="IPR000873">
    <property type="entry name" value="AMP-dep_synth/lig_dom"/>
</dbReference>